<feature type="disulfide bond" description="Interchain" evidence="9">
    <location>
        <position position="93"/>
    </location>
</feature>
<keyword evidence="6 9" id="KW-0010">Activator</keyword>
<dbReference type="AlphaFoldDB" id="F2LSE4"/>
<dbReference type="HOGENOM" id="CLU_144160_1_0_4"/>
<dbReference type="Gene3D" id="1.10.4000.10">
    <property type="entry name" value="Flagellar transcriptional activator FlhD"/>
    <property type="match status" value="1"/>
</dbReference>
<dbReference type="KEGG" id="bgd:bgla_3p0390"/>
<evidence type="ECO:0000256" key="2">
    <source>
        <dbReference type="ARBA" id="ARBA00022795"/>
    </source>
</evidence>
<dbReference type="InterPro" id="IPR023559">
    <property type="entry name" value="Flagellar_FlhD"/>
</dbReference>
<dbReference type="GO" id="GO:0003677">
    <property type="term" value="F:DNA binding"/>
    <property type="evidence" value="ECO:0007669"/>
    <property type="project" value="UniProtKB-UniRule"/>
</dbReference>
<comment type="function">
    <text evidence="8 9">Functions in complex with FlhC as a master transcriptional regulator that regulates transcription of several flagellar and non-flagellar operons by binding to their promoter region. Activates expression of class 2 flagellar genes, including fliA, which is a flagellum-specific sigma factor that turns on the class 3 genes. Also regulates genes whose products function in a variety of physiological pathways.</text>
</comment>
<accession>F2LSE4</accession>
<evidence type="ECO:0000256" key="1">
    <source>
        <dbReference type="ARBA" id="ARBA00022490"/>
    </source>
</evidence>
<comment type="domain">
    <text evidence="9">The C-terminal region contains a putative helix-turn-helix (HTH) motif, suggesting that this region may bind DNA.</text>
</comment>
<keyword evidence="7 9" id="KW-0804">Transcription</keyword>
<keyword evidence="1 9" id="KW-0963">Cytoplasm</keyword>
<comment type="subcellular location">
    <subcellularLocation>
        <location evidence="9">Cytoplasm</location>
    </subcellularLocation>
</comment>
<evidence type="ECO:0000256" key="7">
    <source>
        <dbReference type="ARBA" id="ARBA00023163"/>
    </source>
</evidence>
<evidence type="ECO:0000256" key="9">
    <source>
        <dbReference type="HAMAP-Rule" id="MF_00725"/>
    </source>
</evidence>
<evidence type="ECO:0000313" key="10">
    <source>
        <dbReference type="EMBL" id="AEA65740.1"/>
    </source>
</evidence>
<keyword evidence="10" id="KW-0614">Plasmid</keyword>
<keyword evidence="11" id="KW-1185">Reference proteome</keyword>
<evidence type="ECO:0000256" key="4">
    <source>
        <dbReference type="ARBA" id="ARBA00023125"/>
    </source>
</evidence>
<comment type="subunit">
    <text evidence="9">Homodimer; disulfide-linked. Forms a heterohexamer composed of two FlhC and four FlhD subunits. Each FlhC binds a FlhD dimer, forming a heterotrimer, and a hexamer assembles by dimerization of two heterotrimers.</text>
</comment>
<evidence type="ECO:0000256" key="5">
    <source>
        <dbReference type="ARBA" id="ARBA00023157"/>
    </source>
</evidence>
<evidence type="ECO:0000256" key="6">
    <source>
        <dbReference type="ARBA" id="ARBA00023159"/>
    </source>
</evidence>
<dbReference type="GO" id="GO:0045893">
    <property type="term" value="P:positive regulation of DNA-templated transcription"/>
    <property type="evidence" value="ECO:0007669"/>
    <property type="project" value="InterPro"/>
</dbReference>
<sequence length="135" mass="15059">MIIAVVPVTQQIMSAHIEIQPSAREQLDGDTANLIEEIRAMNLNYLILAQHLIRKDRAQAMFRLGLSTELADVINNLTIAQVMEIARLPQMLCRFRFVEHDILNLLGDKMSGRVPLMPNTHAAILLAGSPAEHVV</sequence>
<keyword evidence="3 9" id="KW-0805">Transcription regulation</keyword>
<name>F2LSE4_BURGS</name>
<evidence type="ECO:0000256" key="3">
    <source>
        <dbReference type="ARBA" id="ARBA00023015"/>
    </source>
</evidence>
<dbReference type="GO" id="GO:1902208">
    <property type="term" value="P:regulation of bacterial-type flagellum assembly"/>
    <property type="evidence" value="ECO:0007669"/>
    <property type="project" value="UniProtKB-UniRule"/>
</dbReference>
<dbReference type="EMBL" id="CP002603">
    <property type="protein sequence ID" value="AEA65740.1"/>
    <property type="molecule type" value="Genomic_DNA"/>
</dbReference>
<dbReference type="SUPFAM" id="SSF63592">
    <property type="entry name" value="Flagellar transcriptional activator FlhD"/>
    <property type="match status" value="1"/>
</dbReference>
<dbReference type="GO" id="GO:0044780">
    <property type="term" value="P:bacterial-type flagellum assembly"/>
    <property type="evidence" value="ECO:0007669"/>
    <property type="project" value="InterPro"/>
</dbReference>
<dbReference type="GO" id="GO:0005737">
    <property type="term" value="C:cytoplasm"/>
    <property type="evidence" value="ECO:0007669"/>
    <property type="project" value="UniProtKB-SubCell"/>
</dbReference>
<dbReference type="InterPro" id="IPR036194">
    <property type="entry name" value="FlhD_sf"/>
</dbReference>
<keyword evidence="5 9" id="KW-1015">Disulfide bond</keyword>
<keyword evidence="4 9" id="KW-0238">DNA-binding</keyword>
<keyword evidence="2 9" id="KW-1005">Bacterial flagellum biogenesis</keyword>
<evidence type="ECO:0000313" key="11">
    <source>
        <dbReference type="Proteomes" id="UP000008316"/>
    </source>
</evidence>
<dbReference type="HAMAP" id="MF_00725">
    <property type="entry name" value="FlhD"/>
    <property type="match status" value="1"/>
</dbReference>
<reference evidence="10 11" key="1">
    <citation type="journal article" date="2011" name="J. Bacteriol.">
        <title>Complete genome sequence of Burkholderia gladioli BSR3.</title>
        <authorList>
            <person name="Seo Y.S."/>
            <person name="Lim J."/>
            <person name="Choi B.S."/>
            <person name="Kim H."/>
            <person name="Goo E."/>
            <person name="Lee B."/>
            <person name="Lim J.S."/>
            <person name="Choi I.Y."/>
            <person name="Moon J.S."/>
            <person name="Kim J."/>
            <person name="Hwang I."/>
        </authorList>
    </citation>
    <scope>NUCLEOTIDE SEQUENCE [LARGE SCALE GENOMIC DNA]</scope>
    <source>
        <strain evidence="10 11">BSR3</strain>
        <plasmid evidence="10">bgla_3p</plasmid>
    </source>
</reference>
<gene>
    <name evidence="9" type="primary">flhD</name>
    <name evidence="10" type="ordered locus">bgla_3p0390</name>
</gene>
<protein>
    <recommendedName>
        <fullName evidence="9">Flagellar transcriptional regulator FlhD</fullName>
    </recommendedName>
</protein>
<dbReference type="NCBIfam" id="NF002783">
    <property type="entry name" value="PRK02909.1-1"/>
    <property type="match status" value="1"/>
</dbReference>
<dbReference type="Proteomes" id="UP000008316">
    <property type="component" value="Plasmid bgla_3p"/>
</dbReference>
<comment type="similarity">
    <text evidence="9">Belongs to the FlhD family.</text>
</comment>
<organism evidence="10 11">
    <name type="scientific">Burkholderia gladioli (strain BSR3)</name>
    <dbReference type="NCBI Taxonomy" id="999541"/>
    <lineage>
        <taxon>Bacteria</taxon>
        <taxon>Pseudomonadati</taxon>
        <taxon>Pseudomonadota</taxon>
        <taxon>Betaproteobacteria</taxon>
        <taxon>Burkholderiales</taxon>
        <taxon>Burkholderiaceae</taxon>
        <taxon>Burkholderia</taxon>
    </lineage>
</organism>
<geneLocation type="plasmid" evidence="10 11">
    <name>bgla_3p</name>
</geneLocation>
<evidence type="ECO:0000256" key="8">
    <source>
        <dbReference type="ARBA" id="ARBA00025431"/>
    </source>
</evidence>
<dbReference type="Pfam" id="PF05247">
    <property type="entry name" value="FlhD"/>
    <property type="match status" value="1"/>
</dbReference>
<proteinExistence type="inferred from homology"/>